<reference evidence="3" key="1">
    <citation type="submission" date="2022-10" db="EMBL/GenBank/DDBJ databases">
        <title>Luteolibacter sp. GHJ8, whole genome shotgun sequencing project.</title>
        <authorList>
            <person name="Zhao G."/>
            <person name="Shen L."/>
        </authorList>
    </citation>
    <scope>NUCLEOTIDE SEQUENCE</scope>
    <source>
        <strain evidence="3">GHJ8</strain>
    </source>
</reference>
<organism evidence="3 4">
    <name type="scientific">Luteolibacter rhizosphaerae</name>
    <dbReference type="NCBI Taxonomy" id="2989719"/>
    <lineage>
        <taxon>Bacteria</taxon>
        <taxon>Pseudomonadati</taxon>
        <taxon>Verrucomicrobiota</taxon>
        <taxon>Verrucomicrobiia</taxon>
        <taxon>Verrucomicrobiales</taxon>
        <taxon>Verrucomicrobiaceae</taxon>
        <taxon>Luteolibacter</taxon>
    </lineage>
</organism>
<dbReference type="PANTHER" id="PTHR37464">
    <property type="entry name" value="BLL2463 PROTEIN"/>
    <property type="match status" value="1"/>
</dbReference>
<feature type="transmembrane region" description="Helical" evidence="1">
    <location>
        <begin position="573"/>
        <end position="591"/>
    </location>
</feature>
<name>A0ABT3G690_9BACT</name>
<dbReference type="SUPFAM" id="SSF53300">
    <property type="entry name" value="vWA-like"/>
    <property type="match status" value="1"/>
</dbReference>
<feature type="domain" description="Aerotolerance regulator N-terminal" evidence="2">
    <location>
        <begin position="1"/>
        <end position="79"/>
    </location>
</feature>
<keyword evidence="4" id="KW-1185">Reference proteome</keyword>
<evidence type="ECO:0000313" key="3">
    <source>
        <dbReference type="EMBL" id="MCW1915364.1"/>
    </source>
</evidence>
<protein>
    <submittedName>
        <fullName evidence="3">BatA and WFA domain-containing protein</fullName>
    </submittedName>
</protein>
<sequence>MLTLANPAGLWALLGIPAVLAIHFLQRQSVLLPVSTLFLLEKTQRESASGRKFDRLMNSVPLWMQLLGVLLLTWLLAEPRYQKSRSTQRVAIVLDSSASMAVAKDKLKEKLVASLPDLQGPAAVLDLTLLESTPGKPRLYAGNSPEEFAAALDDWKPRAGLTDPAHALRLARSLVSRDGIVVYATDIPIEAPPFDARVVSVSEPVDNVGFTGLSIGEKEGARVFQALVRNYSKSSSSRTWQLELPDGQKTEPKSFDLEPGGIVTLQAAFPTNALKARLVLSPDAFTLDDTLPMVVAQPKKLNLFAATGDAYEELSKKLLRSLESTEAVNDTASADLTILSYDPLDPVTATGNAIVFVRDDTRGGAYLKGGIVAEKSTLIDGLNWQSLLVRETIQLQRRDADSVLLWQGDRALIFLRETPASGETPASRQLCFNFDLRLSNAETQPAFIVMLHRFAEELRAAKVAPATENLETAQPFVIAAKTGAESPDLLIETLDLAGKVIETKDEPVAGSVRLEAPLDSGFLRVRQGDTTLLEAGVYFADTREADFSQCAAVDTIGTGSSALVERHTEEDHLWRTWFLVLLAALLISWHFTREREARKSQAPLSPQQENPA</sequence>
<dbReference type="EMBL" id="JAPDDR010000009">
    <property type="protein sequence ID" value="MCW1915364.1"/>
    <property type="molecule type" value="Genomic_DNA"/>
</dbReference>
<dbReference type="Proteomes" id="UP001165653">
    <property type="component" value="Unassembled WGS sequence"/>
</dbReference>
<evidence type="ECO:0000256" key="1">
    <source>
        <dbReference type="SAM" id="Phobius"/>
    </source>
</evidence>
<keyword evidence="1" id="KW-0812">Transmembrane</keyword>
<dbReference type="InterPro" id="IPR036465">
    <property type="entry name" value="vWFA_dom_sf"/>
</dbReference>
<dbReference type="InterPro" id="IPR024163">
    <property type="entry name" value="Aerotolerance_reg_N"/>
</dbReference>
<dbReference type="PANTHER" id="PTHR37464:SF1">
    <property type="entry name" value="BLL2463 PROTEIN"/>
    <property type="match status" value="1"/>
</dbReference>
<comment type="caution">
    <text evidence="3">The sequence shown here is derived from an EMBL/GenBank/DDBJ whole genome shotgun (WGS) entry which is preliminary data.</text>
</comment>
<accession>A0ABT3G690</accession>
<gene>
    <name evidence="3" type="ORF">OJ996_17400</name>
</gene>
<evidence type="ECO:0000313" key="4">
    <source>
        <dbReference type="Proteomes" id="UP001165653"/>
    </source>
</evidence>
<keyword evidence="1" id="KW-1133">Transmembrane helix</keyword>
<evidence type="ECO:0000259" key="2">
    <source>
        <dbReference type="Pfam" id="PF07584"/>
    </source>
</evidence>
<dbReference type="Pfam" id="PF07584">
    <property type="entry name" value="BatA"/>
    <property type="match status" value="1"/>
</dbReference>
<dbReference type="RefSeq" id="WP_264514912.1">
    <property type="nucleotide sequence ID" value="NZ_JAPDDR010000009.1"/>
</dbReference>
<keyword evidence="1" id="KW-0472">Membrane</keyword>
<proteinExistence type="predicted"/>